<comment type="caution">
    <text evidence="1">The sequence shown here is derived from an EMBL/GenBank/DDBJ whole genome shotgun (WGS) entry which is preliminary data.</text>
</comment>
<dbReference type="EMBL" id="PFEA01000021">
    <property type="protein sequence ID" value="PJE59910.1"/>
    <property type="molecule type" value="Genomic_DNA"/>
</dbReference>
<protein>
    <submittedName>
        <fullName evidence="1">Uncharacterized protein</fullName>
    </submittedName>
</protein>
<sequence length="146" mass="17113">MALLVLVVWPARANIFLDNKLIALSKEDLRPLFYRTSTQSYLQAHRFFAQEGYWPVLRSRAGESIDFLVFYADPANKDSVRAFEIVQKESKITFSGGKIELRIPLAIYTLWGVDRGNTATFILRWQNRVLLKKVFRRYLYISIDEF</sequence>
<reference evidence="2" key="1">
    <citation type="submission" date="2017-09" db="EMBL/GenBank/DDBJ databases">
        <title>Depth-based differentiation of microbial function through sediment-hosted aquifers and enrichment of novel symbionts in the deep terrestrial subsurface.</title>
        <authorList>
            <person name="Probst A.J."/>
            <person name="Ladd B."/>
            <person name="Jarett J.K."/>
            <person name="Geller-Mcgrath D.E."/>
            <person name="Sieber C.M.K."/>
            <person name="Emerson J.B."/>
            <person name="Anantharaman K."/>
            <person name="Thomas B.C."/>
            <person name="Malmstrom R."/>
            <person name="Stieglmeier M."/>
            <person name="Klingl A."/>
            <person name="Woyke T."/>
            <person name="Ryan C.M."/>
            <person name="Banfield J.F."/>
        </authorList>
    </citation>
    <scope>NUCLEOTIDE SEQUENCE [LARGE SCALE GENOMIC DNA]</scope>
</reference>
<organism evidence="1 2">
    <name type="scientific">Candidatus Portnoybacteria bacterium CG10_big_fil_rev_8_21_14_0_10_44_7</name>
    <dbReference type="NCBI Taxonomy" id="1974816"/>
    <lineage>
        <taxon>Bacteria</taxon>
        <taxon>Candidatus Portnoyibacteriota</taxon>
    </lineage>
</organism>
<name>A0A2M8KJ18_9BACT</name>
<dbReference type="Proteomes" id="UP000231086">
    <property type="component" value="Unassembled WGS sequence"/>
</dbReference>
<evidence type="ECO:0000313" key="2">
    <source>
        <dbReference type="Proteomes" id="UP000231086"/>
    </source>
</evidence>
<gene>
    <name evidence="1" type="ORF">COU85_01085</name>
</gene>
<evidence type="ECO:0000313" key="1">
    <source>
        <dbReference type="EMBL" id="PJE59910.1"/>
    </source>
</evidence>
<accession>A0A2M8KJ18</accession>
<proteinExistence type="predicted"/>
<dbReference type="AlphaFoldDB" id="A0A2M8KJ18"/>